<proteinExistence type="predicted"/>
<evidence type="ECO:0000256" key="1">
    <source>
        <dbReference type="SAM" id="Phobius"/>
    </source>
</evidence>
<organism evidence="2 3">
    <name type="scientific">Gigaspora rosea</name>
    <dbReference type="NCBI Taxonomy" id="44941"/>
    <lineage>
        <taxon>Eukaryota</taxon>
        <taxon>Fungi</taxon>
        <taxon>Fungi incertae sedis</taxon>
        <taxon>Mucoromycota</taxon>
        <taxon>Glomeromycotina</taxon>
        <taxon>Glomeromycetes</taxon>
        <taxon>Diversisporales</taxon>
        <taxon>Gigasporaceae</taxon>
        <taxon>Gigaspora</taxon>
    </lineage>
</organism>
<name>A0A397VCG2_9GLOM</name>
<dbReference type="EMBL" id="QKWP01000459">
    <property type="protein sequence ID" value="RIB19702.1"/>
    <property type="molecule type" value="Genomic_DNA"/>
</dbReference>
<dbReference type="AlphaFoldDB" id="A0A397VCG2"/>
<reference evidence="2 3" key="1">
    <citation type="submission" date="2018-06" db="EMBL/GenBank/DDBJ databases">
        <title>Comparative genomics reveals the genomic features of Rhizophagus irregularis, R. cerebriforme, R. diaphanum and Gigaspora rosea, and their symbiotic lifestyle signature.</title>
        <authorList>
            <person name="Morin E."/>
            <person name="San Clemente H."/>
            <person name="Chen E.C.H."/>
            <person name="De La Providencia I."/>
            <person name="Hainaut M."/>
            <person name="Kuo A."/>
            <person name="Kohler A."/>
            <person name="Murat C."/>
            <person name="Tang N."/>
            <person name="Roy S."/>
            <person name="Loubradou J."/>
            <person name="Henrissat B."/>
            <person name="Grigoriev I.V."/>
            <person name="Corradi N."/>
            <person name="Roux C."/>
            <person name="Martin F.M."/>
        </authorList>
    </citation>
    <scope>NUCLEOTIDE SEQUENCE [LARGE SCALE GENOMIC DNA]</scope>
    <source>
        <strain evidence="2 3">DAOM 194757</strain>
    </source>
</reference>
<evidence type="ECO:0000313" key="2">
    <source>
        <dbReference type="EMBL" id="RIB19702.1"/>
    </source>
</evidence>
<keyword evidence="1" id="KW-0472">Membrane</keyword>
<dbReference type="Proteomes" id="UP000266673">
    <property type="component" value="Unassembled WGS sequence"/>
</dbReference>
<sequence>MFTSVIPPVMFKSLLPALMLLPTRIHITDSVQHGYIINIIFSIWFMKQNLSLLIVILNFIYVKNIRMINKLVNFNSIHKFISRVVNFNLNNIFIFAEL</sequence>
<feature type="transmembrane region" description="Helical" evidence="1">
    <location>
        <begin position="35"/>
        <end position="61"/>
    </location>
</feature>
<accession>A0A397VCG2</accession>
<gene>
    <name evidence="2" type="ORF">C2G38_1248241</name>
</gene>
<keyword evidence="1" id="KW-0812">Transmembrane</keyword>
<keyword evidence="1" id="KW-1133">Transmembrane helix</keyword>
<keyword evidence="3" id="KW-1185">Reference proteome</keyword>
<comment type="caution">
    <text evidence="2">The sequence shown here is derived from an EMBL/GenBank/DDBJ whole genome shotgun (WGS) entry which is preliminary data.</text>
</comment>
<evidence type="ECO:0000313" key="3">
    <source>
        <dbReference type="Proteomes" id="UP000266673"/>
    </source>
</evidence>
<protein>
    <submittedName>
        <fullName evidence="2">Uncharacterized protein</fullName>
    </submittedName>
</protein>